<dbReference type="PANTHER" id="PTHR34858:SF1">
    <property type="entry name" value="CYSO-CYSTEINE PEPTIDASE"/>
    <property type="match status" value="1"/>
</dbReference>
<organism evidence="8 9">
    <name type="scientific">Ferrovibrio xuzhouensis</name>
    <dbReference type="NCBI Taxonomy" id="1576914"/>
    <lineage>
        <taxon>Bacteria</taxon>
        <taxon>Pseudomonadati</taxon>
        <taxon>Pseudomonadota</taxon>
        <taxon>Alphaproteobacteria</taxon>
        <taxon>Rhodospirillales</taxon>
        <taxon>Rhodospirillaceae</taxon>
        <taxon>Ferrovibrio</taxon>
    </lineage>
</organism>
<keyword evidence="9" id="KW-1185">Reference proteome</keyword>
<dbReference type="Pfam" id="PF14464">
    <property type="entry name" value="Prok-JAB"/>
    <property type="match status" value="1"/>
</dbReference>
<evidence type="ECO:0000256" key="1">
    <source>
        <dbReference type="ARBA" id="ARBA00022670"/>
    </source>
</evidence>
<dbReference type="RefSeq" id="WP_379723186.1">
    <property type="nucleotide sequence ID" value="NZ_JBHRYJ010000001.1"/>
</dbReference>
<keyword evidence="5" id="KW-0482">Metalloprotease</keyword>
<evidence type="ECO:0000256" key="4">
    <source>
        <dbReference type="ARBA" id="ARBA00022833"/>
    </source>
</evidence>
<accession>A0ABV7VEC7</accession>
<proteinExistence type="predicted"/>
<keyword evidence="2" id="KW-0479">Metal-binding</keyword>
<gene>
    <name evidence="8" type="ORF">ACFOOQ_06360</name>
</gene>
<dbReference type="InterPro" id="IPR037518">
    <property type="entry name" value="MPN"/>
</dbReference>
<keyword evidence="4" id="KW-0862">Zinc</keyword>
<feature type="domain" description="MPN" evidence="7">
    <location>
        <begin position="2"/>
        <end position="132"/>
    </location>
</feature>
<evidence type="ECO:0000256" key="2">
    <source>
        <dbReference type="ARBA" id="ARBA00022723"/>
    </source>
</evidence>
<dbReference type="EMBL" id="JBHRYJ010000001">
    <property type="protein sequence ID" value="MFC3675156.1"/>
    <property type="molecule type" value="Genomic_DNA"/>
</dbReference>
<protein>
    <submittedName>
        <fullName evidence="8">M67 family metallopeptidase</fullName>
    </submittedName>
</protein>
<keyword evidence="1" id="KW-0645">Protease</keyword>
<dbReference type="CDD" id="cd08070">
    <property type="entry name" value="MPN_like"/>
    <property type="match status" value="1"/>
</dbReference>
<dbReference type="InterPro" id="IPR051929">
    <property type="entry name" value="VirAsm_ModProt"/>
</dbReference>
<evidence type="ECO:0000256" key="5">
    <source>
        <dbReference type="ARBA" id="ARBA00023049"/>
    </source>
</evidence>
<evidence type="ECO:0000313" key="9">
    <source>
        <dbReference type="Proteomes" id="UP001595711"/>
    </source>
</evidence>
<dbReference type="PROSITE" id="PS50249">
    <property type="entry name" value="MPN"/>
    <property type="match status" value="1"/>
</dbReference>
<sequence>MLVLTPDQSAALAGLAEAAFPQEACALLVGIDHGNGRVEIQRIVATANVAAEPARGFEIDPATHIALLRSLREGNAPERIVGHWHSHPNGRPEPSATDAAMIHDPGLVWLISAVDAAGHARPPRAFRPLPDGRFDPMPVETAAASS</sequence>
<evidence type="ECO:0000313" key="8">
    <source>
        <dbReference type="EMBL" id="MFC3675156.1"/>
    </source>
</evidence>
<reference evidence="9" key="1">
    <citation type="journal article" date="2019" name="Int. J. Syst. Evol. Microbiol.">
        <title>The Global Catalogue of Microorganisms (GCM) 10K type strain sequencing project: providing services to taxonomists for standard genome sequencing and annotation.</title>
        <authorList>
            <consortium name="The Broad Institute Genomics Platform"/>
            <consortium name="The Broad Institute Genome Sequencing Center for Infectious Disease"/>
            <person name="Wu L."/>
            <person name="Ma J."/>
        </authorList>
    </citation>
    <scope>NUCLEOTIDE SEQUENCE [LARGE SCALE GENOMIC DNA]</scope>
    <source>
        <strain evidence="9">KCTC 42182</strain>
    </source>
</reference>
<dbReference type="InterPro" id="IPR028090">
    <property type="entry name" value="JAB_dom_prok"/>
</dbReference>
<dbReference type="Gene3D" id="3.40.140.10">
    <property type="entry name" value="Cytidine Deaminase, domain 2"/>
    <property type="match status" value="1"/>
</dbReference>
<evidence type="ECO:0000256" key="6">
    <source>
        <dbReference type="SAM" id="MobiDB-lite"/>
    </source>
</evidence>
<comment type="caution">
    <text evidence="8">The sequence shown here is derived from an EMBL/GenBank/DDBJ whole genome shotgun (WGS) entry which is preliminary data.</text>
</comment>
<dbReference type="Proteomes" id="UP001595711">
    <property type="component" value="Unassembled WGS sequence"/>
</dbReference>
<name>A0ABV7VEC7_9PROT</name>
<dbReference type="SUPFAM" id="SSF102712">
    <property type="entry name" value="JAB1/MPN domain"/>
    <property type="match status" value="1"/>
</dbReference>
<evidence type="ECO:0000256" key="3">
    <source>
        <dbReference type="ARBA" id="ARBA00022801"/>
    </source>
</evidence>
<dbReference type="PANTHER" id="PTHR34858">
    <property type="entry name" value="CYSO-CYSTEINE PEPTIDASE"/>
    <property type="match status" value="1"/>
</dbReference>
<feature type="region of interest" description="Disordered" evidence="6">
    <location>
        <begin position="122"/>
        <end position="146"/>
    </location>
</feature>
<evidence type="ECO:0000259" key="7">
    <source>
        <dbReference type="PROSITE" id="PS50249"/>
    </source>
</evidence>
<keyword evidence="3" id="KW-0378">Hydrolase</keyword>